<dbReference type="PANTHER" id="PTHR35764:SF1">
    <property type="entry name" value="PROTEIN SHORTAGE IN CHIASMATA 1"/>
    <property type="match status" value="1"/>
</dbReference>
<evidence type="ECO:0000313" key="3">
    <source>
        <dbReference type="Proteomes" id="UP000324897"/>
    </source>
</evidence>
<feature type="region of interest" description="Disordered" evidence="1">
    <location>
        <begin position="1724"/>
        <end position="1753"/>
    </location>
</feature>
<feature type="region of interest" description="Disordered" evidence="1">
    <location>
        <begin position="1778"/>
        <end position="1941"/>
    </location>
</feature>
<accession>A0A5J9V0Z5</accession>
<keyword evidence="3" id="KW-1185">Reference proteome</keyword>
<dbReference type="PANTHER" id="PTHR35764">
    <property type="entry name" value="PROTEIN SHORTAGE IN CHIASMATA 1"/>
    <property type="match status" value="1"/>
</dbReference>
<feature type="non-terminal residue" evidence="2">
    <location>
        <position position="1"/>
    </location>
</feature>
<feature type="compositionally biased region" description="Low complexity" evidence="1">
    <location>
        <begin position="1836"/>
        <end position="1846"/>
    </location>
</feature>
<feature type="compositionally biased region" description="Low complexity" evidence="1">
    <location>
        <begin position="1879"/>
        <end position="1892"/>
    </location>
</feature>
<evidence type="ECO:0008006" key="4">
    <source>
        <dbReference type="Google" id="ProtNLM"/>
    </source>
</evidence>
<dbReference type="InterPro" id="IPR038824">
    <property type="entry name" value="SHOC1-like"/>
</dbReference>
<dbReference type="Gramene" id="TVU29037">
    <property type="protein sequence ID" value="TVU29037"/>
    <property type="gene ID" value="EJB05_20579"/>
</dbReference>
<feature type="compositionally biased region" description="Low complexity" evidence="1">
    <location>
        <begin position="1743"/>
        <end position="1753"/>
    </location>
</feature>
<feature type="region of interest" description="Disordered" evidence="1">
    <location>
        <begin position="1645"/>
        <end position="1666"/>
    </location>
</feature>
<reference evidence="2 3" key="1">
    <citation type="journal article" date="2019" name="Sci. Rep.">
        <title>A high-quality genome of Eragrostis curvula grass provides insights into Poaceae evolution and supports new strategies to enhance forage quality.</title>
        <authorList>
            <person name="Carballo J."/>
            <person name="Santos B.A.C.M."/>
            <person name="Zappacosta D."/>
            <person name="Garbus I."/>
            <person name="Selva J.P."/>
            <person name="Gallo C.A."/>
            <person name="Diaz A."/>
            <person name="Albertini E."/>
            <person name="Caccamo M."/>
            <person name="Echenique V."/>
        </authorList>
    </citation>
    <scope>NUCLEOTIDE SEQUENCE [LARGE SCALE GENOMIC DNA]</scope>
    <source>
        <strain evidence="3">cv. Victoria</strain>
        <tissue evidence="2">Leaf</tissue>
    </source>
</reference>
<feature type="compositionally biased region" description="Basic and acidic residues" evidence="1">
    <location>
        <begin position="1824"/>
        <end position="1835"/>
    </location>
</feature>
<dbReference type="EMBL" id="RWGY01000011">
    <property type="protein sequence ID" value="TVU29037.1"/>
    <property type="molecule type" value="Genomic_DNA"/>
</dbReference>
<feature type="compositionally biased region" description="Polar residues" evidence="1">
    <location>
        <begin position="1910"/>
        <end position="1941"/>
    </location>
</feature>
<evidence type="ECO:0000313" key="2">
    <source>
        <dbReference type="EMBL" id="TVU29037.1"/>
    </source>
</evidence>
<comment type="caution">
    <text evidence="2">The sequence shown here is derived from an EMBL/GenBank/DDBJ whole genome shotgun (WGS) entry which is preliminary data.</text>
</comment>
<protein>
    <recommendedName>
        <fullName evidence="4">Protein SHORTAGE IN CHIASMATA 1</fullName>
    </recommendedName>
</protein>
<sequence length="1941" mass="215767">MRTRFLATDYLAPSAAAADASSDQALALAALPFPSLPVPTLPPDPYLPDLDPFAADLLPAVSVDGDDLDSLPATSALSEFLAAFVPRPLPVPDIPDAEVSPSRLRGSRALAVWGVDDYLYDRGGNGKGFSSRDPVAWSGLGETSNDECKKEEGTSLGTSTITERWDLLEELRFEVIEIDFLQRKLASLDDEEPDSGVTVSFGIPEAKFHLDFIDLDTETTIAYPVELAESIYQVEKFPVVHDVDKDCSFTRDNSCLEIAKLDLDVMIPQLEMNRYSWELDECSTKAEISNIFLSVVEHLNDGAQVHHPECDSTEFLKSDVDMWSLVCKDAPRVDYQADKPITDKAIAEMDLVRINDNILVDKKSAIYPLKPDGTCSDLPCSVRLEEIEIFDIPSNDVFKMLVQSEKVEMKPSDEIFKDDFDSARQFYESLVSSELALVDDTFRSLPVPVLNDDKIMKSVLPSTEEILSSLKPLPLSAADGIYLDWHLLLEEPCKREICSTYASMVEEVKPCSLSSELKTSCQQTTALGIDFLEDFQRSPMGQHEDKQREMYVPMPISHDPPAKLETTHRRESDNRDHSHMKKLSSENVSSLFESISQSDGLNFYLNARSDTNGVRNNRSVVTLDIPPSKRQPVVTDPVSVRPKIDKVIEIHPVSLSDLIRGLIKDIHVRYTSALGESAYLRHSFSDGQGLSISKQKLLELITREGSEGLYNNCKLEDKMVLIVLYALKQVAYYLCFFGLHAAHLYIGNLTGSFENIPERLRNIQCCIDEAQLNAEQQLLESHPSLSEIETILRSNTQIGQRILIIADRAFWLTLGQKLTSMKMTFVEVGKYPATTYSDPVTKTSSKDWVLKDLGIYDCILLDNKEIPASFPFSEFGIILEYGGPNKSSALLSLAPKLDGLPPLHFLYVKEDGEDFPVALIEDNHTDQDLKTTMDTVLHTLQKDLQEKMNKMRIVDSLNFIPATNQVQHLQEKLSKHLTSDLSAKLPIDGHNHGNHGEKNIVGSHNFVPSAEQLESLKQITIGNPQSFVPAIEKSSSTSSVSAILMKGPQDNHSANDFPISAKIDNNESRRLSAPEAVIVVNTGNHGKCMLFSRRSSYQQILALEKGGIQVVERDVDLPVDLILSAAMCLVWYDLKTVGSSDLMVSAETPSLTYFTEDIATNILMSLSFSFSGCIMIFEGESHLLSDVTVASDSLYASAASLDMSLQIFCSQTPKFTDQIILNCIRNALRINRVPSPDVFETESLAESFLTAFPSVNPLSAHMILSSGSLVNLLSWSHEQRIQAVEKYLLPPQSISLFSALCKFGELGESRSVMTDCSSVDSDISSALLHSPRRRKKRALQDVSVPINDPVRANTLNQLCGDYVEHDKVFSPPKLRKFSDMEDTLPELPEAFMFDRSLNLGSEGACYQPRKHDMNAVPGNQMMYDDFSNGLTPNLRTYNERTSSMVDRCNFSSQSELGGKKPIRSTFATSRPSLGRTCSQPTFPTALEINNDLGEWDIPCSTYQTGSGHLYGEFATSSCRDGPGRRYHEPEDDIMQNTASSLAFLNQDFGSRPTSQRSSWEIDYLRQMNEKRISRQERYGCKASATLSNPRMRDCSPRTMNAPPIESFRYQRNTHTPSRDQSPSSNGAHRYGPAGSVRYQITIDTPVRDQGPSNGALRYGKGREGTRVQSNRLRKDFKIQPSINHEKSIGPSIEPSWTPVDKRARQTDAAWRLLLLPPVGQVRQRQWRRRRLPRRERRRPALPPAGDGAAAATDATGEGSALLAAGRLAAEYLVSRGDLPPHVLENRPPAPIPSRKQHQQQPAPHRTIHFQRRPPAQPQPQHGHFQWELRPYEPQRRQQPWPRPFQQGGPGPFPKRPRQGTQQRPFPYAARGAPAPPKPGNAGQGAAASVAASKVEEDNVRNAPAGDKSESLPTAQPSGVQTPGTKQTNQPSSYSVGANDSK</sequence>
<dbReference type="OrthoDB" id="2018152at2759"/>
<feature type="compositionally biased region" description="Basic and acidic residues" evidence="1">
    <location>
        <begin position="560"/>
        <end position="577"/>
    </location>
</feature>
<organism evidence="2 3">
    <name type="scientific">Eragrostis curvula</name>
    <name type="common">weeping love grass</name>
    <dbReference type="NCBI Taxonomy" id="38414"/>
    <lineage>
        <taxon>Eukaryota</taxon>
        <taxon>Viridiplantae</taxon>
        <taxon>Streptophyta</taxon>
        <taxon>Embryophyta</taxon>
        <taxon>Tracheophyta</taxon>
        <taxon>Spermatophyta</taxon>
        <taxon>Magnoliopsida</taxon>
        <taxon>Liliopsida</taxon>
        <taxon>Poales</taxon>
        <taxon>Poaceae</taxon>
        <taxon>PACMAD clade</taxon>
        <taxon>Chloridoideae</taxon>
        <taxon>Eragrostideae</taxon>
        <taxon>Eragrostidinae</taxon>
        <taxon>Eragrostis</taxon>
    </lineage>
</organism>
<gene>
    <name evidence="2" type="ORF">EJB05_20579</name>
</gene>
<feature type="compositionally biased region" description="Polar residues" evidence="1">
    <location>
        <begin position="1609"/>
        <end position="1626"/>
    </location>
</feature>
<feature type="region of interest" description="Disordered" evidence="1">
    <location>
        <begin position="558"/>
        <end position="583"/>
    </location>
</feature>
<evidence type="ECO:0000256" key="1">
    <source>
        <dbReference type="SAM" id="MobiDB-lite"/>
    </source>
</evidence>
<feature type="region of interest" description="Disordered" evidence="1">
    <location>
        <begin position="1574"/>
        <end position="1632"/>
    </location>
</feature>
<dbReference type="Proteomes" id="UP000324897">
    <property type="component" value="Chromosome 1"/>
</dbReference>
<name>A0A5J9V0Z5_9POAL</name>
<dbReference type="GO" id="GO:0000712">
    <property type="term" value="P:resolution of meiotic recombination intermediates"/>
    <property type="evidence" value="ECO:0007669"/>
    <property type="project" value="TreeGrafter"/>
</dbReference>
<feature type="compositionally biased region" description="Basic residues" evidence="1">
    <location>
        <begin position="1724"/>
        <end position="1739"/>
    </location>
</feature>
<proteinExistence type="predicted"/>